<proteinExistence type="predicted"/>
<name>A0AC59YDQ8_RANTA</name>
<organism evidence="1 2">
    <name type="scientific">Rangifer tarandus platyrhynchus</name>
    <name type="common">Svalbard reindeer</name>
    <dbReference type="NCBI Taxonomy" id="3082113"/>
    <lineage>
        <taxon>Eukaryota</taxon>
        <taxon>Metazoa</taxon>
        <taxon>Chordata</taxon>
        <taxon>Craniata</taxon>
        <taxon>Vertebrata</taxon>
        <taxon>Euteleostomi</taxon>
        <taxon>Mammalia</taxon>
        <taxon>Eutheria</taxon>
        <taxon>Laurasiatheria</taxon>
        <taxon>Artiodactyla</taxon>
        <taxon>Ruminantia</taxon>
        <taxon>Pecora</taxon>
        <taxon>Cervidae</taxon>
        <taxon>Odocoileinae</taxon>
        <taxon>Rangifer</taxon>
    </lineage>
</organism>
<reference evidence="1" key="1">
    <citation type="submission" date="2023-05" db="EMBL/GenBank/DDBJ databases">
        <authorList>
            <consortium name="ELIXIR-Norway"/>
        </authorList>
    </citation>
    <scope>NUCLEOTIDE SEQUENCE</scope>
</reference>
<evidence type="ECO:0000313" key="1">
    <source>
        <dbReference type="EMBL" id="CAM9601508.1"/>
    </source>
</evidence>
<accession>A0AC59YDQ8</accession>
<dbReference type="Proteomes" id="UP001162501">
    <property type="component" value="Chromosome 13"/>
</dbReference>
<gene>
    <name evidence="1" type="ORF">MRATA1EN22A_LOCUS4827</name>
</gene>
<sequence length="125" mass="12610">MRPGANRPPVGGVCPFASGRPPAPTTPASPAHHVSPGALSAPEGGSLASGVFDLKGPVPTGQFSRSGGRILTRARHCCAASAREPGAPHGVKWKSQFPQFLEPVPAPQKAALPAGRVPAAGRSVQ</sequence>
<evidence type="ECO:0000313" key="2">
    <source>
        <dbReference type="Proteomes" id="UP001162501"/>
    </source>
</evidence>
<protein>
    <submittedName>
        <fullName evidence="1">Uncharacterized protein</fullName>
    </submittedName>
</protein>
<reference evidence="1" key="2">
    <citation type="submission" date="2025-03" db="EMBL/GenBank/DDBJ databases">
        <authorList>
            <consortium name="ELIXIR-Norway"/>
            <consortium name="Elixir Norway"/>
        </authorList>
    </citation>
    <scope>NUCLEOTIDE SEQUENCE</scope>
</reference>
<dbReference type="EMBL" id="OX596097">
    <property type="protein sequence ID" value="CAM9601508.1"/>
    <property type="molecule type" value="Genomic_DNA"/>
</dbReference>